<keyword evidence="7" id="KW-1185">Reference proteome</keyword>
<feature type="region of interest" description="Disordered" evidence="5">
    <location>
        <begin position="1"/>
        <end position="29"/>
    </location>
</feature>
<evidence type="ECO:0000256" key="3">
    <source>
        <dbReference type="ARBA" id="ARBA00023128"/>
    </source>
</evidence>
<proteinExistence type="predicted"/>
<evidence type="ECO:0000256" key="2">
    <source>
        <dbReference type="ARBA" id="ARBA00022980"/>
    </source>
</evidence>
<evidence type="ECO:0000313" key="6">
    <source>
        <dbReference type="EMBL" id="KAK4816677.1"/>
    </source>
</evidence>
<reference evidence="6 7" key="1">
    <citation type="journal article" date="2023" name="J. Hered.">
        <title>Chromosome-level genome of the wood stork (Mycteria americana) provides insight into avian chromosome evolution.</title>
        <authorList>
            <person name="Flamio R. Jr."/>
            <person name="Ramstad K.M."/>
        </authorList>
    </citation>
    <scope>NUCLEOTIDE SEQUENCE [LARGE SCALE GENOMIC DNA]</scope>
    <source>
        <strain evidence="6">JAX WOST 10</strain>
    </source>
</reference>
<dbReference type="PANTHER" id="PTHR13014:SF3">
    <property type="entry name" value="LARGE RIBOSOMAL SUBUNIT PROTEIN ML65"/>
    <property type="match status" value="1"/>
</dbReference>
<feature type="compositionally biased region" description="Basic and acidic residues" evidence="5">
    <location>
        <begin position="8"/>
        <end position="18"/>
    </location>
</feature>
<accession>A0AAN7RTP4</accession>
<dbReference type="Proteomes" id="UP001333110">
    <property type="component" value="Unassembled WGS sequence"/>
</dbReference>
<keyword evidence="2" id="KW-0689">Ribosomal protein</keyword>
<feature type="region of interest" description="Disordered" evidence="5">
    <location>
        <begin position="199"/>
        <end position="221"/>
    </location>
</feature>
<dbReference type="GO" id="GO:0006412">
    <property type="term" value="P:translation"/>
    <property type="evidence" value="ECO:0007669"/>
    <property type="project" value="InterPro"/>
</dbReference>
<name>A0AAN7RTP4_MYCAM</name>
<sequence>MRRSSAALREERGAIERRASRKAPPLSVPAALSRGGACRLEGWLVHVVPSGQSGVPGGEGCPSAVSLLCKMAASGRRRLLSHGRCWFSQTESAAPPQSPDSLYPPIVASATAKSKAAKRRRLEYFNQRVHAAASIEEKLRLYGQLQRPKYMLYPQTFALNADRWYRSFTKTVFVPGLPPRAVSAAAKAPGAVAPEAAKTPEGAAGVAPEAAKAPAPGTAAPGAAKTPGLAAGAAPYLDMGELRSLACDALLQESFYQNKKRPYLYRDQDHTPGPFLTQLVSTLAAFLCGRNPLLAASSLGVEGGWEGEGDLKPEVNYYWHHGEEVVVHGHRKGRVDPVRFQIDDHPHLQIRVPKQLPEIVPLESDLGDVPVIDHKPSKLPLFKKQYENKVFIGSKVADPCCYGHTQFHLIPDKLKRERFVRANLEDQIEVLYRANGIASLFAWTAAQAMYQGFWNEADVTHPFVSQAVVTDGKYFAFFCYQLNTLALTVETIQNNPRKNICWGTDSKPLYDVVEDGSVKGFNDEVLLQLVRFLLNRPKEL</sequence>
<dbReference type="InterPro" id="IPR039982">
    <property type="entry name" value="Ribosomal_mL65"/>
</dbReference>
<keyword evidence="4" id="KW-0687">Ribonucleoprotein</keyword>
<dbReference type="Pfam" id="PF07147">
    <property type="entry name" value="PDCD9"/>
    <property type="match status" value="2"/>
</dbReference>
<dbReference type="EMBL" id="JAUNZN010000009">
    <property type="protein sequence ID" value="KAK4816677.1"/>
    <property type="molecule type" value="Genomic_DNA"/>
</dbReference>
<dbReference type="PANTHER" id="PTHR13014">
    <property type="entry name" value="MITOCHONDRIAL 28S RIBOSOMAL PROTEIN S30/P52 PRO-APOTOTIC PROTEIN"/>
    <property type="match status" value="1"/>
</dbReference>
<comment type="caution">
    <text evidence="6">The sequence shown here is derived from an EMBL/GenBank/DDBJ whole genome shotgun (WGS) entry which is preliminary data.</text>
</comment>
<evidence type="ECO:0000256" key="4">
    <source>
        <dbReference type="ARBA" id="ARBA00023274"/>
    </source>
</evidence>
<protein>
    <recommendedName>
        <fullName evidence="8">Mitochondrial ribosomal protein S30</fullName>
    </recommendedName>
</protein>
<dbReference type="AlphaFoldDB" id="A0AAN7RTP4"/>
<dbReference type="GO" id="GO:0005762">
    <property type="term" value="C:mitochondrial large ribosomal subunit"/>
    <property type="evidence" value="ECO:0007669"/>
    <property type="project" value="TreeGrafter"/>
</dbReference>
<comment type="subcellular location">
    <subcellularLocation>
        <location evidence="1">Mitochondrion</location>
    </subcellularLocation>
</comment>
<dbReference type="InterPro" id="IPR010793">
    <property type="entry name" value="Ribosomal_mL37/mL65"/>
</dbReference>
<gene>
    <name evidence="6" type="ORF">QYF61_019913</name>
</gene>
<organism evidence="6 7">
    <name type="scientific">Mycteria americana</name>
    <name type="common">Wood stork</name>
    <dbReference type="NCBI Taxonomy" id="33587"/>
    <lineage>
        <taxon>Eukaryota</taxon>
        <taxon>Metazoa</taxon>
        <taxon>Chordata</taxon>
        <taxon>Craniata</taxon>
        <taxon>Vertebrata</taxon>
        <taxon>Euteleostomi</taxon>
        <taxon>Archelosauria</taxon>
        <taxon>Archosauria</taxon>
        <taxon>Dinosauria</taxon>
        <taxon>Saurischia</taxon>
        <taxon>Theropoda</taxon>
        <taxon>Coelurosauria</taxon>
        <taxon>Aves</taxon>
        <taxon>Neognathae</taxon>
        <taxon>Neoaves</taxon>
        <taxon>Aequornithes</taxon>
        <taxon>Ciconiiformes</taxon>
        <taxon>Ciconiidae</taxon>
        <taxon>Mycteria</taxon>
    </lineage>
</organism>
<keyword evidence="3" id="KW-0496">Mitochondrion</keyword>
<dbReference type="GO" id="GO:0003735">
    <property type="term" value="F:structural constituent of ribosome"/>
    <property type="evidence" value="ECO:0007669"/>
    <property type="project" value="InterPro"/>
</dbReference>
<evidence type="ECO:0008006" key="8">
    <source>
        <dbReference type="Google" id="ProtNLM"/>
    </source>
</evidence>
<evidence type="ECO:0000313" key="7">
    <source>
        <dbReference type="Proteomes" id="UP001333110"/>
    </source>
</evidence>
<evidence type="ECO:0000256" key="1">
    <source>
        <dbReference type="ARBA" id="ARBA00004173"/>
    </source>
</evidence>
<evidence type="ECO:0000256" key="5">
    <source>
        <dbReference type="SAM" id="MobiDB-lite"/>
    </source>
</evidence>